<evidence type="ECO:0000256" key="1">
    <source>
        <dbReference type="SAM" id="Phobius"/>
    </source>
</evidence>
<reference evidence="2 3" key="1">
    <citation type="submission" date="2016-03" db="EMBL/GenBank/DDBJ databases">
        <title>Complete genome sequence of Pedobacter cryoconitis PAMC 27485.</title>
        <authorList>
            <person name="Lee J."/>
            <person name="Kim O.-S."/>
        </authorList>
    </citation>
    <scope>NUCLEOTIDE SEQUENCE [LARGE SCALE GENOMIC DNA]</scope>
    <source>
        <strain evidence="2 3">PAMC 27485</strain>
    </source>
</reference>
<evidence type="ECO:0000313" key="3">
    <source>
        <dbReference type="Proteomes" id="UP000071561"/>
    </source>
</evidence>
<feature type="transmembrane region" description="Helical" evidence="1">
    <location>
        <begin position="65"/>
        <end position="84"/>
    </location>
</feature>
<dbReference type="AlphaFoldDB" id="A0A127VEB3"/>
<keyword evidence="1" id="KW-1133">Transmembrane helix</keyword>
<evidence type="ECO:0000313" key="2">
    <source>
        <dbReference type="EMBL" id="AMP99645.1"/>
    </source>
</evidence>
<gene>
    <name evidence="2" type="ORF">AY601_2762</name>
</gene>
<dbReference type="PATRIC" id="fig|188932.3.peg.2879"/>
<keyword evidence="1" id="KW-0812">Transmembrane</keyword>
<feature type="transmembrane region" description="Helical" evidence="1">
    <location>
        <begin position="90"/>
        <end position="110"/>
    </location>
</feature>
<keyword evidence="1" id="KW-0472">Membrane</keyword>
<name>A0A127VEB3_9SPHI</name>
<accession>A0A127VEB3</accession>
<dbReference type="KEGG" id="pcm:AY601_2762"/>
<organism evidence="2 3">
    <name type="scientific">Pedobacter cryoconitis</name>
    <dbReference type="NCBI Taxonomy" id="188932"/>
    <lineage>
        <taxon>Bacteria</taxon>
        <taxon>Pseudomonadati</taxon>
        <taxon>Bacteroidota</taxon>
        <taxon>Sphingobacteriia</taxon>
        <taxon>Sphingobacteriales</taxon>
        <taxon>Sphingobacteriaceae</taxon>
        <taxon>Pedobacter</taxon>
    </lineage>
</organism>
<proteinExistence type="predicted"/>
<protein>
    <submittedName>
        <fullName evidence="2">Uncharacterized protein</fullName>
    </submittedName>
</protein>
<dbReference type="EMBL" id="CP014504">
    <property type="protein sequence ID" value="AMP99645.1"/>
    <property type="molecule type" value="Genomic_DNA"/>
</dbReference>
<feature type="transmembrane region" description="Helical" evidence="1">
    <location>
        <begin position="6"/>
        <end position="26"/>
    </location>
</feature>
<dbReference type="Proteomes" id="UP000071561">
    <property type="component" value="Chromosome"/>
</dbReference>
<sequence length="121" mass="14033">MLYKIAPFVMIIMTTWITSMAIIQLLKYRIKRKIVDARLTDQSLIKAILEDTQGHKERQQNLIKWIFLTLFGGMGLIAQEFLPYSMEESVLPYGVIVIFLSIGLILNYLLNEHLSKSRKDS</sequence>
<keyword evidence="3" id="KW-1185">Reference proteome</keyword>